<dbReference type="EMBL" id="JAPDMQ010000944">
    <property type="protein sequence ID" value="KAK0519615.1"/>
    <property type="molecule type" value="Genomic_DNA"/>
</dbReference>
<feature type="signal peptide" evidence="1">
    <location>
        <begin position="1"/>
        <end position="19"/>
    </location>
</feature>
<dbReference type="InterPro" id="IPR021054">
    <property type="entry name" value="Cell_wall_mannoprotein_1"/>
</dbReference>
<gene>
    <name evidence="2" type="ORF">OC842_007393</name>
</gene>
<reference evidence="2" key="1">
    <citation type="journal article" date="2023" name="PhytoFront">
        <title>Draft Genome Resources of Seven Strains of Tilletia horrida, Causal Agent of Kernel Smut of Rice.</title>
        <authorList>
            <person name="Khanal S."/>
            <person name="Antony Babu S."/>
            <person name="Zhou X.G."/>
        </authorList>
    </citation>
    <scope>NUCLEOTIDE SEQUENCE</scope>
    <source>
        <strain evidence="2">TX3</strain>
    </source>
</reference>
<dbReference type="Gene3D" id="1.20.1280.140">
    <property type="match status" value="1"/>
</dbReference>
<evidence type="ECO:0000256" key="1">
    <source>
        <dbReference type="SAM" id="SignalP"/>
    </source>
</evidence>
<protein>
    <submittedName>
        <fullName evidence="2">Uncharacterized protein</fullName>
    </submittedName>
</protein>
<proteinExistence type="predicted"/>
<evidence type="ECO:0000313" key="2">
    <source>
        <dbReference type="EMBL" id="KAK0519615.1"/>
    </source>
</evidence>
<dbReference type="AlphaFoldDB" id="A0AAN6G6S2"/>
<feature type="chain" id="PRO_5042921504" evidence="1">
    <location>
        <begin position="20"/>
        <end position="173"/>
    </location>
</feature>
<dbReference type="PANTHER" id="PTHR38123:SF1">
    <property type="entry name" value="HYDROPHOBIC SURFACE BINDING PROTEIN"/>
    <property type="match status" value="1"/>
</dbReference>
<dbReference type="Proteomes" id="UP001176521">
    <property type="component" value="Unassembled WGS sequence"/>
</dbReference>
<keyword evidence="1" id="KW-0732">Signal</keyword>
<accession>A0AAN6G6S2</accession>
<keyword evidence="3" id="KW-1185">Reference proteome</keyword>
<name>A0AAN6G6S2_9BASI</name>
<comment type="caution">
    <text evidence="2">The sequence shown here is derived from an EMBL/GenBank/DDBJ whole genome shotgun (WGS) entry which is preliminary data.</text>
</comment>
<organism evidence="2 3">
    <name type="scientific">Tilletia horrida</name>
    <dbReference type="NCBI Taxonomy" id="155126"/>
    <lineage>
        <taxon>Eukaryota</taxon>
        <taxon>Fungi</taxon>
        <taxon>Dikarya</taxon>
        <taxon>Basidiomycota</taxon>
        <taxon>Ustilaginomycotina</taxon>
        <taxon>Exobasidiomycetes</taxon>
        <taxon>Tilletiales</taxon>
        <taxon>Tilletiaceae</taxon>
        <taxon>Tilletia</taxon>
    </lineage>
</organism>
<dbReference type="Pfam" id="PF12296">
    <property type="entry name" value="HsbA"/>
    <property type="match status" value="1"/>
</dbReference>
<evidence type="ECO:0000313" key="3">
    <source>
        <dbReference type="Proteomes" id="UP001176521"/>
    </source>
</evidence>
<dbReference type="PANTHER" id="PTHR38123">
    <property type="entry name" value="CELL WALL SERINE-THREONINE-RICH GALACTOMANNOPROTEIN MP1 (AFU_ORTHOLOGUE AFUA_4G03240)"/>
    <property type="match status" value="1"/>
</dbReference>
<sequence length="173" mass="17763">MQFQTSLFALLPFVAAAMADYNSVSSNIAAVNSAVVSLNNQLWSSNVATYSGALGVDSAAKALSNKLNTAATETNKESVFAVAPSNLLVAAVQNMYPSVKNATQRVAALEPTFKRMGVAGIAKSDVAKLKDSTSAFAASLVQCTPTENRAQASSLANAFNAAMASALAAYASD</sequence>
<dbReference type="GO" id="GO:0005576">
    <property type="term" value="C:extracellular region"/>
    <property type="evidence" value="ECO:0007669"/>
    <property type="project" value="TreeGrafter"/>
</dbReference>